<feature type="domain" description="RING-type" evidence="12">
    <location>
        <begin position="147"/>
        <end position="194"/>
    </location>
</feature>
<evidence type="ECO:0000256" key="7">
    <source>
        <dbReference type="ARBA" id="ARBA00022859"/>
    </source>
</evidence>
<dbReference type="GO" id="GO:0002495">
    <property type="term" value="P:antigen processing and presentation of peptide antigen via MHC class II"/>
    <property type="evidence" value="ECO:0000318"/>
    <property type="project" value="GO_Central"/>
</dbReference>
<dbReference type="EnsemblMetazoa" id="XM_779205">
    <property type="protein sequence ID" value="XP_784298"/>
    <property type="gene ID" value="LOC579071"/>
</dbReference>
<evidence type="ECO:0000256" key="1">
    <source>
        <dbReference type="ARBA" id="ARBA00004155"/>
    </source>
</evidence>
<proteinExistence type="predicted"/>
<dbReference type="OMA" id="TKNCELC"/>
<evidence type="ECO:0000256" key="2">
    <source>
        <dbReference type="ARBA" id="ARBA00004439"/>
    </source>
</evidence>
<comment type="subcellular location">
    <subcellularLocation>
        <location evidence="2">Cytoplasmic vesicle membrane</location>
        <topology evidence="2">Multi-pass membrane protein</topology>
    </subcellularLocation>
    <subcellularLocation>
        <location evidence="3">Early endosome membrane</location>
        <topology evidence="3">Multi-pass membrane protein</topology>
    </subcellularLocation>
    <subcellularLocation>
        <location evidence="1">Lysosome membrane</location>
        <topology evidence="1">Multi-pass membrane protein</topology>
    </subcellularLocation>
</comment>
<dbReference type="GO" id="GO:0005765">
    <property type="term" value="C:lysosomal membrane"/>
    <property type="evidence" value="ECO:0007669"/>
    <property type="project" value="UniProtKB-SubCell"/>
</dbReference>
<evidence type="ECO:0000256" key="11">
    <source>
        <dbReference type="SAM" id="Phobius"/>
    </source>
</evidence>
<evidence type="ECO:0000256" key="6">
    <source>
        <dbReference type="ARBA" id="ARBA00022833"/>
    </source>
</evidence>
<dbReference type="Gene3D" id="3.30.40.10">
    <property type="entry name" value="Zinc/RING finger domain, C3HC4 (zinc finger)"/>
    <property type="match status" value="1"/>
</dbReference>
<dbReference type="Proteomes" id="UP000007110">
    <property type="component" value="Unassembled WGS sequence"/>
</dbReference>
<evidence type="ECO:0000256" key="9">
    <source>
        <dbReference type="PROSITE-ProRule" id="PRU00175"/>
    </source>
</evidence>
<dbReference type="SMART" id="SM00744">
    <property type="entry name" value="RINGv"/>
    <property type="match status" value="1"/>
</dbReference>
<evidence type="ECO:0000256" key="4">
    <source>
        <dbReference type="ARBA" id="ARBA00022723"/>
    </source>
</evidence>
<evidence type="ECO:0000256" key="8">
    <source>
        <dbReference type="ARBA" id="ARBA00023329"/>
    </source>
</evidence>
<dbReference type="FunCoup" id="A0A7M7RDE5">
    <property type="interactions" value="307"/>
</dbReference>
<dbReference type="OrthoDB" id="264354at2759"/>
<keyword evidence="11" id="KW-1133">Transmembrane helix</keyword>
<evidence type="ECO:0000256" key="10">
    <source>
        <dbReference type="SAM" id="MobiDB-lite"/>
    </source>
</evidence>
<dbReference type="InterPro" id="IPR013083">
    <property type="entry name" value="Znf_RING/FYVE/PHD"/>
</dbReference>
<keyword evidence="5 9" id="KW-0863">Zinc-finger</keyword>
<dbReference type="GO" id="GO:0006955">
    <property type="term" value="P:immune response"/>
    <property type="evidence" value="ECO:0000318"/>
    <property type="project" value="GO_Central"/>
</dbReference>
<evidence type="ECO:0000313" key="14">
    <source>
        <dbReference type="EnsemblMetazoa" id="XP_784298"/>
    </source>
</evidence>
<keyword evidence="7" id="KW-0391">Immunity</keyword>
<evidence type="ECO:0000256" key="3">
    <source>
        <dbReference type="ARBA" id="ARBA00004520"/>
    </source>
</evidence>
<dbReference type="PROSITE" id="PS51292">
    <property type="entry name" value="ZF_RING_CH"/>
    <property type="match status" value="1"/>
</dbReference>
<dbReference type="RefSeq" id="XP_784298.2">
    <property type="nucleotide sequence ID" value="XM_779205.5"/>
</dbReference>
<evidence type="ECO:0000259" key="13">
    <source>
        <dbReference type="PROSITE" id="PS51292"/>
    </source>
</evidence>
<keyword evidence="6" id="KW-0862">Zinc</keyword>
<evidence type="ECO:0000313" key="15">
    <source>
        <dbReference type="Proteomes" id="UP000007110"/>
    </source>
</evidence>
<keyword evidence="8" id="KW-0968">Cytoplasmic vesicle</keyword>
<keyword evidence="11" id="KW-0472">Membrane</keyword>
<dbReference type="GO" id="GO:0061630">
    <property type="term" value="F:ubiquitin protein ligase activity"/>
    <property type="evidence" value="ECO:0000318"/>
    <property type="project" value="GO_Central"/>
</dbReference>
<dbReference type="GeneID" id="579071"/>
<dbReference type="GO" id="GO:0005737">
    <property type="term" value="C:cytoplasm"/>
    <property type="evidence" value="ECO:0000318"/>
    <property type="project" value="GO_Central"/>
</dbReference>
<dbReference type="InParanoid" id="A0A7M7RDE5"/>
<dbReference type="PANTHER" id="PTHR45981">
    <property type="entry name" value="LD02310P"/>
    <property type="match status" value="1"/>
</dbReference>
<evidence type="ECO:0000256" key="5">
    <source>
        <dbReference type="ARBA" id="ARBA00022771"/>
    </source>
</evidence>
<feature type="domain" description="RING-CH-type" evidence="13">
    <location>
        <begin position="139"/>
        <end position="200"/>
    </location>
</feature>
<dbReference type="InterPro" id="IPR011016">
    <property type="entry name" value="Znf_RING-CH"/>
</dbReference>
<keyword evidence="11" id="KW-0812">Transmembrane</keyword>
<dbReference type="GO" id="GO:0042287">
    <property type="term" value="F:MHC protein binding"/>
    <property type="evidence" value="ECO:0000318"/>
    <property type="project" value="GO_Central"/>
</dbReference>
<dbReference type="GO" id="GO:0005764">
    <property type="term" value="C:lysosome"/>
    <property type="evidence" value="ECO:0000318"/>
    <property type="project" value="GO_Central"/>
</dbReference>
<dbReference type="Pfam" id="PF12906">
    <property type="entry name" value="RINGv"/>
    <property type="match status" value="1"/>
</dbReference>
<accession>A0A7M7RDE5</accession>
<keyword evidence="15" id="KW-1185">Reference proteome</keyword>
<dbReference type="GO" id="GO:0031901">
    <property type="term" value="C:early endosome membrane"/>
    <property type="evidence" value="ECO:0000318"/>
    <property type="project" value="GO_Central"/>
</dbReference>
<dbReference type="GO" id="GO:0000209">
    <property type="term" value="P:protein polyubiquitination"/>
    <property type="evidence" value="ECO:0000318"/>
    <property type="project" value="GO_Central"/>
</dbReference>
<dbReference type="InterPro" id="IPR001841">
    <property type="entry name" value="Znf_RING"/>
</dbReference>
<dbReference type="SUPFAM" id="SSF57850">
    <property type="entry name" value="RING/U-box"/>
    <property type="match status" value="1"/>
</dbReference>
<dbReference type="AlphaFoldDB" id="A0A7M7RDE5"/>
<dbReference type="PROSITE" id="PS50089">
    <property type="entry name" value="ZF_RING_2"/>
    <property type="match status" value="1"/>
</dbReference>
<dbReference type="KEGG" id="spu:579071"/>
<feature type="region of interest" description="Disordered" evidence="10">
    <location>
        <begin position="14"/>
        <end position="60"/>
    </location>
</feature>
<dbReference type="GO" id="GO:0031902">
    <property type="term" value="C:late endosome membrane"/>
    <property type="evidence" value="ECO:0000318"/>
    <property type="project" value="GO_Central"/>
</dbReference>
<dbReference type="GO" id="GO:0008270">
    <property type="term" value="F:zinc ion binding"/>
    <property type="evidence" value="ECO:0007669"/>
    <property type="project" value="UniProtKB-KW"/>
</dbReference>
<feature type="compositionally biased region" description="Low complexity" evidence="10">
    <location>
        <begin position="80"/>
        <end position="99"/>
    </location>
</feature>
<name>A0A7M7RDE5_STRPU</name>
<feature type="transmembrane region" description="Helical" evidence="11">
    <location>
        <begin position="264"/>
        <end position="286"/>
    </location>
</feature>
<reference evidence="14" key="2">
    <citation type="submission" date="2021-01" db="UniProtKB">
        <authorList>
            <consortium name="EnsemblMetazoa"/>
        </authorList>
    </citation>
    <scope>IDENTIFICATION</scope>
</reference>
<sequence length="330" mass="36547">MPVTQIAVVPVGPLGAAGENVDRSGSRPTTAPSRKGPSAKCRSQSERRRTTTSSHVELRTLSSPATAMPFVVCQSSSYLPGSVTQSSSRPSTASSISRGSKARNSTGSFSKTNFASVASSSSRGGPQLWSHRASIVSSIVSSQGDICRICHCEGDEEMPLIYPCLCLGSLHFVHQACIQQWIKSSNTKNCELCRFEFIMQSKLKPLGKWEKLDMSAAERRKIICSVSFHLIAVTCVIWALYVLIDKTSNEIQDEKMQWPFWTKLVVVAVGFTGGLVFMYVQCKVYVQLWRRLKAYNRVIYVQNCPPEVRMKVKEQNQLGEAPKPQMEIIN</sequence>
<organism evidence="14 15">
    <name type="scientific">Strongylocentrotus purpuratus</name>
    <name type="common">Purple sea urchin</name>
    <dbReference type="NCBI Taxonomy" id="7668"/>
    <lineage>
        <taxon>Eukaryota</taxon>
        <taxon>Metazoa</taxon>
        <taxon>Echinodermata</taxon>
        <taxon>Eleutherozoa</taxon>
        <taxon>Echinozoa</taxon>
        <taxon>Echinoidea</taxon>
        <taxon>Euechinoidea</taxon>
        <taxon>Echinacea</taxon>
        <taxon>Camarodonta</taxon>
        <taxon>Echinidea</taxon>
        <taxon>Strongylocentrotidae</taxon>
        <taxon>Strongylocentrotus</taxon>
    </lineage>
</organism>
<keyword evidence="4" id="KW-0479">Metal-binding</keyword>
<feature type="region of interest" description="Disordered" evidence="10">
    <location>
        <begin position="80"/>
        <end position="107"/>
    </location>
</feature>
<feature type="transmembrane region" description="Helical" evidence="11">
    <location>
        <begin position="222"/>
        <end position="244"/>
    </location>
</feature>
<protein>
    <submittedName>
        <fullName evidence="14">Uncharacterized protein</fullName>
    </submittedName>
</protein>
<reference evidence="15" key="1">
    <citation type="submission" date="2015-02" db="EMBL/GenBank/DDBJ databases">
        <title>Genome sequencing for Strongylocentrotus purpuratus.</title>
        <authorList>
            <person name="Murali S."/>
            <person name="Liu Y."/>
            <person name="Vee V."/>
            <person name="English A."/>
            <person name="Wang M."/>
            <person name="Skinner E."/>
            <person name="Han Y."/>
            <person name="Muzny D.M."/>
            <person name="Worley K.C."/>
            <person name="Gibbs R.A."/>
        </authorList>
    </citation>
    <scope>NUCLEOTIDE SEQUENCE</scope>
</reference>
<evidence type="ECO:0000259" key="12">
    <source>
        <dbReference type="PROSITE" id="PS50089"/>
    </source>
</evidence>